<evidence type="ECO:0000313" key="10">
    <source>
        <dbReference type="EMBL" id="KAF4662633.1"/>
    </source>
</evidence>
<dbReference type="PANTHER" id="PTHR48083">
    <property type="entry name" value="MEDIUM-CHAIN SPECIFIC ACYL-COA DEHYDROGENASE, MITOCHONDRIAL-RELATED"/>
    <property type="match status" value="1"/>
</dbReference>
<dbReference type="InterPro" id="IPR006091">
    <property type="entry name" value="Acyl-CoA_Oxase/DH_mid-dom"/>
</dbReference>
<dbReference type="Proteomes" id="UP000572268">
    <property type="component" value="Unassembled WGS sequence"/>
</dbReference>
<dbReference type="Proteomes" id="UP000570595">
    <property type="component" value="Unassembled WGS sequence"/>
</dbReference>
<name>A0A7J6LTN6_PEROL</name>
<dbReference type="GO" id="GO:0033539">
    <property type="term" value="P:fatty acid beta-oxidation using acyl-CoA dehydrogenase"/>
    <property type="evidence" value="ECO:0007669"/>
    <property type="project" value="TreeGrafter"/>
</dbReference>
<dbReference type="PANTHER" id="PTHR48083:SF28">
    <property type="entry name" value="ACYL-COA DEHYDROGENASE FAMILY PROTEIN (AFU_ORTHOLOGUE AFUA_6G10880)-RELATED"/>
    <property type="match status" value="1"/>
</dbReference>
<sequence>MSMIQQAKRMGVNTEVFGDASPFGDPNWYQSYNSPYYNDSHKRLRASMRQLVEEKLMPHVHEWDENLEIPREVHRMLGQTGIYVLAMGHPYPTQYQSPPDILKGVQLDTFHELVLCDELARAGSGGLAWGLVGGLTIGLPPVLRFGPRAMRDRVVPECLSGEKIICLAITEPTAGSDVASIRCSAKKSSCGKYYIVNGEKKWITNGIWADYFTVAVRTGGPGMDGISLLLIEKTMPGVTTRRMKCSGVWSSGTTFISFDDVKVPVENLIGKENKGFKCIMHNFNHERLALCTLTNRFARVCYEEALKHANKRKTFGKTLVQHPVIRFKLGEMARQIEATHSWMEQVAYQVGTMHPLEANMKLGGVTALLKVQCTKVFEYCARESAQIFGGLSYSRGGVGEKVERLNREVRAMAVPGGSEEIMLDLGVKQMSKLAEMAKTLVEQAEQENASNKKQMAMARAMGVNTDVFGDANAFGDPYWYQASNSPFYNESHRKLREYVRGLFEKEIMPHVFEWDENLEIPREVHRKMGSLGLTSLAMGHPYPVEYGNIPDFLKGVKIDVFHELIVSDELCRCGSGGVAWGLVGGLTIGLPPVLRFGPRAMRDRVVPECLSGEKIICLAITEPTAGSDVANIRCSAKKSSCGKYYIVNGEKKWITNGIWADYFTVAVRTGGPGMDGISLLLIEKTMPGVTTRRMKCSGVWSSGTTFISFDDVKVPVENLIGKENKGFKCIMHNFNHERFALCAQTNRFARVCYEEALKHAHRRKTFGKPLIQHQVIRWKLAEMSRLVEATHAWLENVAYQLSTMHPLEANMKLGGVTALLKVQCTKVFEYCARESAQIFGGLSYSRGGVGEKVERLNREVRAMAVPGGSEEIMLDLGVRQMRKLAEMAKTLVSEAHQGNEASSRL</sequence>
<comment type="cofactor">
    <cofactor evidence="1">
        <name>FAD</name>
        <dbReference type="ChEBI" id="CHEBI:57692"/>
    </cofactor>
</comment>
<accession>A0A7J6LTN6</accession>
<evidence type="ECO:0000259" key="9">
    <source>
        <dbReference type="Pfam" id="PF02771"/>
    </source>
</evidence>
<keyword evidence="4" id="KW-0274">FAD</keyword>
<dbReference type="InterPro" id="IPR037069">
    <property type="entry name" value="AcylCoA_DH/ox_N_sf"/>
</dbReference>
<dbReference type="AlphaFoldDB" id="A0A7J6LTN6"/>
<feature type="domain" description="Acyl-CoA dehydrogenase/oxidase N-terminal" evidence="9">
    <location>
        <begin position="39"/>
        <end position="162"/>
    </location>
</feature>
<dbReference type="EMBL" id="JABANN010000314">
    <property type="protein sequence ID" value="KAF4662633.1"/>
    <property type="molecule type" value="Genomic_DNA"/>
</dbReference>
<dbReference type="Gene3D" id="2.40.110.10">
    <property type="entry name" value="Butyryl-CoA Dehydrogenase, subunit A, domain 2"/>
    <property type="match status" value="2"/>
</dbReference>
<dbReference type="InterPro" id="IPR013786">
    <property type="entry name" value="AcylCoA_DH/ox_N"/>
</dbReference>
<feature type="domain" description="Acyl-CoA dehydrogenase/oxidase N-terminal" evidence="9">
    <location>
        <begin position="490"/>
        <end position="613"/>
    </location>
</feature>
<evidence type="ECO:0000313" key="13">
    <source>
        <dbReference type="Proteomes" id="UP000572268"/>
    </source>
</evidence>
<evidence type="ECO:0008006" key="14">
    <source>
        <dbReference type="Google" id="ProtNLM"/>
    </source>
</evidence>
<dbReference type="Gene3D" id="1.10.540.10">
    <property type="entry name" value="Acyl-CoA dehydrogenase/oxidase, N-terminal domain"/>
    <property type="match status" value="2"/>
</dbReference>
<comment type="similarity">
    <text evidence="2">Belongs to the acyl-CoA dehydrogenase family.</text>
</comment>
<evidence type="ECO:0000313" key="11">
    <source>
        <dbReference type="EMBL" id="KAF4664389.1"/>
    </source>
</evidence>
<dbReference type="InterPro" id="IPR050741">
    <property type="entry name" value="Acyl-CoA_dehydrogenase"/>
</dbReference>
<feature type="domain" description="Acyl-CoA oxidase/dehydrogenase middle" evidence="8">
    <location>
        <begin position="617"/>
        <end position="712"/>
    </location>
</feature>
<proteinExistence type="inferred from homology"/>
<protein>
    <recommendedName>
        <fullName evidence="14">Acyl-CoA dehydrogenase</fullName>
    </recommendedName>
</protein>
<evidence type="ECO:0000256" key="6">
    <source>
        <dbReference type="SAM" id="Coils"/>
    </source>
</evidence>
<keyword evidence="3" id="KW-0285">Flavoprotein</keyword>
<feature type="domain" description="Acyl-CoA dehydrogenase/oxidase C-terminal" evidence="7">
    <location>
        <begin position="724"/>
        <end position="880"/>
    </location>
</feature>
<dbReference type="Pfam" id="PF02771">
    <property type="entry name" value="Acyl-CoA_dh_N"/>
    <property type="match status" value="2"/>
</dbReference>
<evidence type="ECO:0000256" key="2">
    <source>
        <dbReference type="ARBA" id="ARBA00009347"/>
    </source>
</evidence>
<gene>
    <name evidence="10" type="ORF">FOL46_005206</name>
    <name evidence="11" type="ORF">FOZ61_000861</name>
</gene>
<dbReference type="InterPro" id="IPR009100">
    <property type="entry name" value="AcylCoA_DH/oxidase_NM_dom_sf"/>
</dbReference>
<dbReference type="SUPFAM" id="SSF47203">
    <property type="entry name" value="Acyl-CoA dehydrogenase C-terminal domain-like"/>
    <property type="match status" value="2"/>
</dbReference>
<dbReference type="Pfam" id="PF00441">
    <property type="entry name" value="Acyl-CoA_dh_1"/>
    <property type="match status" value="2"/>
</dbReference>
<evidence type="ECO:0000256" key="3">
    <source>
        <dbReference type="ARBA" id="ARBA00022630"/>
    </source>
</evidence>
<evidence type="ECO:0000259" key="7">
    <source>
        <dbReference type="Pfam" id="PF00441"/>
    </source>
</evidence>
<reference evidence="12 13" key="1">
    <citation type="submission" date="2020-04" db="EMBL/GenBank/DDBJ databases">
        <title>Perkinsus olseni comparative genomics.</title>
        <authorList>
            <person name="Bogema D.R."/>
        </authorList>
    </citation>
    <scope>NUCLEOTIDE SEQUENCE [LARGE SCALE GENOMIC DNA]</scope>
    <source>
        <strain evidence="11">ATCC PRA-179</strain>
        <strain evidence="10">ATCC PRA-31</strain>
    </source>
</reference>
<keyword evidence="6" id="KW-0175">Coiled coil</keyword>
<dbReference type="InterPro" id="IPR009075">
    <property type="entry name" value="AcylCo_DH/oxidase_C"/>
</dbReference>
<dbReference type="InterPro" id="IPR046373">
    <property type="entry name" value="Acyl-CoA_Oxase/DH_mid-dom_sf"/>
</dbReference>
<dbReference type="GO" id="GO:0005737">
    <property type="term" value="C:cytoplasm"/>
    <property type="evidence" value="ECO:0007669"/>
    <property type="project" value="TreeGrafter"/>
</dbReference>
<evidence type="ECO:0000256" key="5">
    <source>
        <dbReference type="ARBA" id="ARBA00023002"/>
    </source>
</evidence>
<keyword evidence="5" id="KW-0560">Oxidoreductase</keyword>
<dbReference type="OrthoDB" id="9988775at2759"/>
<dbReference type="PROSITE" id="PS00072">
    <property type="entry name" value="ACYL_COA_DH_1"/>
    <property type="match status" value="1"/>
</dbReference>
<dbReference type="Pfam" id="PF02770">
    <property type="entry name" value="Acyl-CoA_dh_M"/>
    <property type="match status" value="2"/>
</dbReference>
<dbReference type="Gene3D" id="1.20.140.10">
    <property type="entry name" value="Butyryl-CoA Dehydrogenase, subunit A, domain 3"/>
    <property type="match status" value="2"/>
</dbReference>
<evidence type="ECO:0000256" key="4">
    <source>
        <dbReference type="ARBA" id="ARBA00022827"/>
    </source>
</evidence>
<dbReference type="InterPro" id="IPR006089">
    <property type="entry name" value="Acyl-CoA_DH_CS"/>
</dbReference>
<dbReference type="GO" id="GO:0003995">
    <property type="term" value="F:acyl-CoA dehydrogenase activity"/>
    <property type="evidence" value="ECO:0007669"/>
    <property type="project" value="InterPro"/>
</dbReference>
<dbReference type="InterPro" id="IPR036250">
    <property type="entry name" value="AcylCo_DH-like_C"/>
</dbReference>
<evidence type="ECO:0000256" key="1">
    <source>
        <dbReference type="ARBA" id="ARBA00001974"/>
    </source>
</evidence>
<evidence type="ECO:0000259" key="8">
    <source>
        <dbReference type="Pfam" id="PF02770"/>
    </source>
</evidence>
<feature type="coiled-coil region" evidence="6">
    <location>
        <begin position="427"/>
        <end position="461"/>
    </location>
</feature>
<organism evidence="10 13">
    <name type="scientific">Perkinsus olseni</name>
    <name type="common">Perkinsus atlanticus</name>
    <dbReference type="NCBI Taxonomy" id="32597"/>
    <lineage>
        <taxon>Eukaryota</taxon>
        <taxon>Sar</taxon>
        <taxon>Alveolata</taxon>
        <taxon>Perkinsozoa</taxon>
        <taxon>Perkinsea</taxon>
        <taxon>Perkinsida</taxon>
        <taxon>Perkinsidae</taxon>
        <taxon>Perkinsus</taxon>
    </lineage>
</organism>
<feature type="domain" description="Acyl-CoA oxidase/dehydrogenase middle" evidence="8">
    <location>
        <begin position="166"/>
        <end position="261"/>
    </location>
</feature>
<evidence type="ECO:0000313" key="12">
    <source>
        <dbReference type="Proteomes" id="UP000570595"/>
    </source>
</evidence>
<comment type="caution">
    <text evidence="10">The sequence shown here is derived from an EMBL/GenBank/DDBJ whole genome shotgun (WGS) entry which is preliminary data.</text>
</comment>
<dbReference type="SUPFAM" id="SSF56645">
    <property type="entry name" value="Acyl-CoA dehydrogenase NM domain-like"/>
    <property type="match status" value="2"/>
</dbReference>
<dbReference type="GO" id="GO:0050660">
    <property type="term" value="F:flavin adenine dinucleotide binding"/>
    <property type="evidence" value="ECO:0007669"/>
    <property type="project" value="InterPro"/>
</dbReference>
<feature type="domain" description="Acyl-CoA dehydrogenase/oxidase C-terminal" evidence="7">
    <location>
        <begin position="273"/>
        <end position="429"/>
    </location>
</feature>
<dbReference type="EMBL" id="JABAHT010000118">
    <property type="protein sequence ID" value="KAF4664389.1"/>
    <property type="molecule type" value="Genomic_DNA"/>
</dbReference>